<dbReference type="SUPFAM" id="SSF53774">
    <property type="entry name" value="Glutaminase/Asparaginase"/>
    <property type="match status" value="1"/>
</dbReference>
<dbReference type="PANTHER" id="PTHR11707:SF28">
    <property type="entry name" value="60 KDA LYSOPHOSPHOLIPASE"/>
    <property type="match status" value="1"/>
</dbReference>
<name>A0A2N1J131_9BACT</name>
<dbReference type="Pfam" id="PF00710">
    <property type="entry name" value="Asparaginase"/>
    <property type="match status" value="1"/>
</dbReference>
<dbReference type="OrthoDB" id="9788068at2"/>
<gene>
    <name evidence="4" type="ORF">CP960_10630</name>
</gene>
<dbReference type="GO" id="GO:0004067">
    <property type="term" value="F:asparaginase activity"/>
    <property type="evidence" value="ECO:0007669"/>
    <property type="project" value="UniProtKB-UniRule"/>
</dbReference>
<dbReference type="InterPro" id="IPR027474">
    <property type="entry name" value="L-asparaginase_N"/>
</dbReference>
<dbReference type="PANTHER" id="PTHR11707">
    <property type="entry name" value="L-ASPARAGINASE"/>
    <property type="match status" value="1"/>
</dbReference>
<feature type="binding site" evidence="2">
    <location>
        <begin position="84"/>
        <end position="85"/>
    </location>
    <ligand>
        <name>substrate</name>
    </ligand>
</feature>
<dbReference type="Proteomes" id="UP000233248">
    <property type="component" value="Unassembled WGS sequence"/>
</dbReference>
<reference evidence="4 5" key="1">
    <citation type="submission" date="2017-09" db="EMBL/GenBank/DDBJ databases">
        <title>Genomics of the genus Arcobacter.</title>
        <authorList>
            <person name="Perez-Cataluna A."/>
            <person name="Figueras M.J."/>
            <person name="Salas-Masso N."/>
        </authorList>
    </citation>
    <scope>NUCLEOTIDE SEQUENCE [LARGE SCALE GENOMIC DNA]</scope>
    <source>
        <strain evidence="4 5">DSM 18005</strain>
    </source>
</reference>
<sequence>MNKLLVINTGGTFNKRYNEQTGTLDVAQDNKAILDILNKCARGNLKIDIKGIIFKDSLKIDDDDREEMVETIGKYDKILIVHGTDTMDETAKFIESKIKDKLVVLTGAMHPYSIDQIEATSNFMIGLSFLQTYENTGVFISMHGLVKEHEKLIKNRDLGIFQCQE</sequence>
<evidence type="ECO:0000256" key="1">
    <source>
        <dbReference type="PIRSR" id="PIRSR001220-1"/>
    </source>
</evidence>
<evidence type="ECO:0000256" key="2">
    <source>
        <dbReference type="PIRSR" id="PIRSR001220-2"/>
    </source>
</evidence>
<dbReference type="PRINTS" id="PR00139">
    <property type="entry name" value="ASNGLNASE"/>
</dbReference>
<keyword evidence="5" id="KW-1185">Reference proteome</keyword>
<organism evidence="4 5">
    <name type="scientific">Malaciobacter halophilus</name>
    <dbReference type="NCBI Taxonomy" id="197482"/>
    <lineage>
        <taxon>Bacteria</taxon>
        <taxon>Pseudomonadati</taxon>
        <taxon>Campylobacterota</taxon>
        <taxon>Epsilonproteobacteria</taxon>
        <taxon>Campylobacterales</taxon>
        <taxon>Arcobacteraceae</taxon>
        <taxon>Malaciobacter</taxon>
    </lineage>
</organism>
<dbReference type="AlphaFoldDB" id="A0A2N1J131"/>
<accession>A0A2N1J131</accession>
<dbReference type="InterPro" id="IPR006034">
    <property type="entry name" value="Asparaginase/glutaminase-like"/>
</dbReference>
<dbReference type="Gene3D" id="3.40.50.1170">
    <property type="entry name" value="L-asparaginase, N-terminal domain"/>
    <property type="match status" value="1"/>
</dbReference>
<dbReference type="PIRSF" id="PIRSF001220">
    <property type="entry name" value="L-ASNase_gatD"/>
    <property type="match status" value="1"/>
</dbReference>
<dbReference type="PROSITE" id="PS51732">
    <property type="entry name" value="ASN_GLN_ASE_3"/>
    <property type="match status" value="1"/>
</dbReference>
<evidence type="ECO:0000313" key="4">
    <source>
        <dbReference type="EMBL" id="PKI80204.1"/>
    </source>
</evidence>
<feature type="domain" description="L-asparaginase N-terminal" evidence="3">
    <location>
        <begin position="3"/>
        <end position="146"/>
    </location>
</feature>
<dbReference type="InterPro" id="IPR037152">
    <property type="entry name" value="L-asparaginase_N_sf"/>
</dbReference>
<dbReference type="KEGG" id="ahs:AHALO_0609"/>
<evidence type="ECO:0000259" key="3">
    <source>
        <dbReference type="Pfam" id="PF00710"/>
    </source>
</evidence>
<dbReference type="InterPro" id="IPR036152">
    <property type="entry name" value="Asp/glu_Ase-like_sf"/>
</dbReference>
<dbReference type="RefSeq" id="WP_101185451.1">
    <property type="nucleotide sequence ID" value="NZ_CP031218.1"/>
</dbReference>
<comment type="caution">
    <text evidence="4">The sequence shown here is derived from an EMBL/GenBank/DDBJ whole genome shotgun (WGS) entry which is preliminary data.</text>
</comment>
<protein>
    <submittedName>
        <fullName evidence="4">Asparaginase</fullName>
    </submittedName>
</protein>
<dbReference type="PIRSF" id="PIRSF500176">
    <property type="entry name" value="L_ASNase"/>
    <property type="match status" value="1"/>
</dbReference>
<dbReference type="EMBL" id="NXIF01000040">
    <property type="protein sequence ID" value="PKI80204.1"/>
    <property type="molecule type" value="Genomic_DNA"/>
</dbReference>
<evidence type="ECO:0000313" key="5">
    <source>
        <dbReference type="Proteomes" id="UP000233248"/>
    </source>
</evidence>
<feature type="binding site" evidence="2">
    <location>
        <position position="57"/>
    </location>
    <ligand>
        <name>substrate</name>
    </ligand>
</feature>
<feature type="active site" description="O-isoaspartyl threonine intermediate" evidence="1">
    <location>
        <position position="12"/>
    </location>
</feature>
<proteinExistence type="predicted"/>